<dbReference type="EMBL" id="CP018308">
    <property type="protein sequence ID" value="ASI88969.1"/>
    <property type="molecule type" value="Genomic_DNA"/>
</dbReference>
<reference evidence="3" key="1">
    <citation type="submission" date="2016-12" db="EMBL/GenBank/DDBJ databases">
        <title>Comparative genomic analysis reveals the diversity, evolution, and environmental adaptation strategies of the genus Vibrio.</title>
        <authorList>
            <person name="Lin H."/>
            <person name="Wang X."/>
            <person name="Zhang X.-H."/>
        </authorList>
    </citation>
    <scope>NUCLEOTIDE SEQUENCE [LARGE SCALE GENOMIC DNA]</scope>
    <source>
        <strain evidence="3">QT6D1</strain>
    </source>
</reference>
<dbReference type="AlphaFoldDB" id="A0AAN1FE37"/>
<organism evidence="2 3">
    <name type="scientific">Vibrio mediterranei</name>
    <dbReference type="NCBI Taxonomy" id="689"/>
    <lineage>
        <taxon>Bacteria</taxon>
        <taxon>Pseudomonadati</taxon>
        <taxon>Pseudomonadota</taxon>
        <taxon>Gammaproteobacteria</taxon>
        <taxon>Vibrionales</taxon>
        <taxon>Vibrionaceae</taxon>
        <taxon>Vibrio</taxon>
    </lineage>
</organism>
<feature type="signal peptide" evidence="1">
    <location>
        <begin position="1"/>
        <end position="20"/>
    </location>
</feature>
<feature type="chain" id="PRO_5042871618" description="DNA polymerase III subunit beta" evidence="1">
    <location>
        <begin position="21"/>
        <end position="158"/>
    </location>
</feature>
<dbReference type="Proteomes" id="UP000197092">
    <property type="component" value="Chromosome 1"/>
</dbReference>
<dbReference type="PROSITE" id="PS51257">
    <property type="entry name" value="PROKAR_LIPOPROTEIN"/>
    <property type="match status" value="1"/>
</dbReference>
<keyword evidence="1" id="KW-0732">Signal</keyword>
<evidence type="ECO:0000256" key="1">
    <source>
        <dbReference type="SAM" id="SignalP"/>
    </source>
</evidence>
<evidence type="ECO:0000313" key="3">
    <source>
        <dbReference type="Proteomes" id="UP000197092"/>
    </source>
</evidence>
<evidence type="ECO:0008006" key="4">
    <source>
        <dbReference type="Google" id="ProtNLM"/>
    </source>
</evidence>
<dbReference type="RefSeq" id="WP_088876202.1">
    <property type="nucleotide sequence ID" value="NZ_CP018308.1"/>
</dbReference>
<accession>A0AAN1FE37</accession>
<proteinExistence type="predicted"/>
<sequence>MKKILTALALALTAALAGCAISPATDSKVWMTGNTAMVEQQTVRLESNLWIDMMPKIGETTALVKEQTLHGALNLVTDTQLPADMDVAMVVLKQGDVSWEFEGDDFELRNHSENQWEVAFNWQLEVNITKPVDVAVQLVGGDKQTWVVNKQVNVDTVY</sequence>
<evidence type="ECO:0000313" key="2">
    <source>
        <dbReference type="EMBL" id="ASI88969.1"/>
    </source>
</evidence>
<dbReference type="KEGG" id="vsh:BSZ05_03520"/>
<gene>
    <name evidence="2" type="ORF">BSZ05_03520</name>
</gene>
<protein>
    <recommendedName>
        <fullName evidence="4">DNA polymerase III subunit beta</fullName>
    </recommendedName>
</protein>
<name>A0AAN1FE37_9VIBR</name>